<keyword evidence="2" id="KW-1185">Reference proteome</keyword>
<dbReference type="RefSeq" id="WP_344988976.1">
    <property type="nucleotide sequence ID" value="NZ_BAABCD010000007.1"/>
</dbReference>
<organism evidence="1 2">
    <name type="scientific">Dietzia aurantiaca</name>
    <dbReference type="NCBI Taxonomy" id="983873"/>
    <lineage>
        <taxon>Bacteria</taxon>
        <taxon>Bacillati</taxon>
        <taxon>Actinomycetota</taxon>
        <taxon>Actinomycetes</taxon>
        <taxon>Mycobacteriales</taxon>
        <taxon>Dietziaceae</taxon>
        <taxon>Dietzia</taxon>
    </lineage>
</organism>
<evidence type="ECO:0000313" key="2">
    <source>
        <dbReference type="Proteomes" id="UP001595836"/>
    </source>
</evidence>
<accession>A0ABV9PLZ7</accession>
<dbReference type="EMBL" id="JBHSHP010000007">
    <property type="protein sequence ID" value="MFC4753504.1"/>
    <property type="molecule type" value="Genomic_DNA"/>
</dbReference>
<comment type="caution">
    <text evidence="1">The sequence shown here is derived from an EMBL/GenBank/DDBJ whole genome shotgun (WGS) entry which is preliminary data.</text>
</comment>
<gene>
    <name evidence="1" type="ORF">ACFO7U_01755</name>
</gene>
<name>A0ABV9PLZ7_9ACTN</name>
<proteinExistence type="predicted"/>
<reference evidence="2" key="1">
    <citation type="journal article" date="2019" name="Int. J. Syst. Evol. Microbiol.">
        <title>The Global Catalogue of Microorganisms (GCM) 10K type strain sequencing project: providing services to taxonomists for standard genome sequencing and annotation.</title>
        <authorList>
            <consortium name="The Broad Institute Genomics Platform"/>
            <consortium name="The Broad Institute Genome Sequencing Center for Infectious Disease"/>
            <person name="Wu L."/>
            <person name="Ma J."/>
        </authorList>
    </citation>
    <scope>NUCLEOTIDE SEQUENCE [LARGE SCALE GENOMIC DNA]</scope>
    <source>
        <strain evidence="2">JCM 11882</strain>
    </source>
</reference>
<sequence length="329" mass="38619">MTEHIHKASWAVEREQRLEHLSHLPGKLHHERFEALNRASRLFSTNGTELSHHIAKFVGTMEHVNDLTDDFEHETVRLFHNYIASVATLRDMQRTTHRKLWPERIPEKERRDENDRRTVWEVKIYEPKVQELFGDDDIRFLFDLRNCALHHTVPMMVIGTTWKHVPPAPIQWSNTVELKRSELDKFSRWGGPAKRFLRTQENDVEFLPLLEKYSMRASEFFGWFWEQANSKVRTEPDEYYRKRSEFGHWLAEVHAKPDFEDRHGSHPIPGTLRRNRAKAHAERCEFGTTGWGGMTVDSSGVAVVGESDWDPLPAVGKYRNDAEESDTIT</sequence>
<protein>
    <submittedName>
        <fullName evidence="1">Uncharacterized protein</fullName>
    </submittedName>
</protein>
<evidence type="ECO:0000313" key="1">
    <source>
        <dbReference type="EMBL" id="MFC4753504.1"/>
    </source>
</evidence>
<dbReference type="Proteomes" id="UP001595836">
    <property type="component" value="Unassembled WGS sequence"/>
</dbReference>